<proteinExistence type="predicted"/>
<dbReference type="KEGG" id="peo:AS203_03310"/>
<evidence type="ECO:0000313" key="3">
    <source>
        <dbReference type="EMBL" id="ALO48235.1"/>
    </source>
</evidence>
<dbReference type="Proteomes" id="UP000056252">
    <property type="component" value="Chromosome"/>
</dbReference>
<organism evidence="3 5">
    <name type="scientific">Hoylesella enoeca</name>
    <dbReference type="NCBI Taxonomy" id="76123"/>
    <lineage>
        <taxon>Bacteria</taxon>
        <taxon>Pseudomonadati</taxon>
        <taxon>Bacteroidota</taxon>
        <taxon>Bacteroidia</taxon>
        <taxon>Bacteroidales</taxon>
        <taxon>Prevotellaceae</taxon>
        <taxon>Hoylesella</taxon>
    </lineage>
</organism>
<dbReference type="OrthoDB" id="1070929at2"/>
<dbReference type="STRING" id="76123.AS203_03310"/>
<keyword evidence="5" id="KW-1185">Reference proteome</keyword>
<dbReference type="EMBL" id="CP013195">
    <property type="protein sequence ID" value="ALO48235.1"/>
    <property type="molecule type" value="Genomic_DNA"/>
</dbReference>
<dbReference type="EMBL" id="CP013195">
    <property type="protein sequence ID" value="ALO48814.1"/>
    <property type="molecule type" value="Genomic_DNA"/>
</dbReference>
<dbReference type="InterPro" id="IPR010992">
    <property type="entry name" value="IHF-like_DNA-bd_dom_sf"/>
</dbReference>
<evidence type="ECO:0000259" key="2">
    <source>
        <dbReference type="Pfam" id="PF18291"/>
    </source>
</evidence>
<feature type="domain" description="HU" evidence="2">
    <location>
        <begin position="16"/>
        <end position="102"/>
    </location>
</feature>
<sequence>MANRPLQYILKLRKLKMRDKNNNEEVQIAVATGRERVDFRTLCNAVAKNTTFSPQEVGAVINQAIYTARDFVANGDTVEFGDMGTLIPSFKSKAVPKGTKFNPKEHILKPILRLVLSKKYFELNDVSYERVAKPAKP</sequence>
<evidence type="ECO:0000313" key="4">
    <source>
        <dbReference type="EMBL" id="ALO48814.1"/>
    </source>
</evidence>
<reference evidence="3" key="2">
    <citation type="submission" date="2015-11" db="EMBL/GenBank/DDBJ databases">
        <authorList>
            <person name="Zhang Y."/>
            <person name="Guo Z."/>
        </authorList>
    </citation>
    <scope>NUCLEOTIDE SEQUENCE [LARGE SCALE GENOMIC DNA]</scope>
    <source>
        <strain evidence="3">F0113</strain>
    </source>
</reference>
<dbReference type="RefSeq" id="WP_025066324.1">
    <property type="nucleotide sequence ID" value="NZ_CP013195.1"/>
</dbReference>
<dbReference type="InterPro" id="IPR041607">
    <property type="entry name" value="HU-HIG"/>
</dbReference>
<dbReference type="SUPFAM" id="SSF47729">
    <property type="entry name" value="IHF-like DNA-binding proteins"/>
    <property type="match status" value="1"/>
</dbReference>
<evidence type="ECO:0000313" key="5">
    <source>
        <dbReference type="Proteomes" id="UP000056252"/>
    </source>
</evidence>
<dbReference type="Pfam" id="PF18291">
    <property type="entry name" value="HU-HIG"/>
    <property type="match status" value="1"/>
</dbReference>
<protein>
    <submittedName>
        <fullName evidence="3">Histidinol phosphate phosphatase</fullName>
    </submittedName>
</protein>
<dbReference type="AlphaFoldDB" id="A0A0S2KIV1"/>
<keyword evidence="1" id="KW-0238">DNA-binding</keyword>
<dbReference type="KEGG" id="peo:AS203_06750"/>
<gene>
    <name evidence="3" type="ORF">AS203_03310</name>
    <name evidence="4" type="ORF">AS203_06750</name>
</gene>
<dbReference type="GO" id="GO:0003677">
    <property type="term" value="F:DNA binding"/>
    <property type="evidence" value="ECO:0007669"/>
    <property type="project" value="UniProtKB-KW"/>
</dbReference>
<name>A0A0S2KIV1_9BACT</name>
<reference evidence="5" key="1">
    <citation type="submission" date="2015-11" db="EMBL/GenBank/DDBJ databases">
        <authorList>
            <person name="Holder M.E."/>
            <person name="Ajami N.J."/>
            <person name="Petrosino J.F."/>
        </authorList>
    </citation>
    <scope>NUCLEOTIDE SEQUENCE [LARGE SCALE GENOMIC DNA]</scope>
    <source>
        <strain evidence="5">F0113</strain>
    </source>
</reference>
<accession>A0A0S2KIV1</accession>
<evidence type="ECO:0000256" key="1">
    <source>
        <dbReference type="ARBA" id="ARBA00023125"/>
    </source>
</evidence>
<dbReference type="eggNOG" id="COG0776">
    <property type="taxonomic scope" value="Bacteria"/>
</dbReference>